<dbReference type="InterPro" id="IPR000184">
    <property type="entry name" value="Bac_surfAg_D15"/>
</dbReference>
<evidence type="ECO:0000313" key="9">
    <source>
        <dbReference type="EMBL" id="EGO62949.1"/>
    </source>
</evidence>
<accession>F7NM23</accession>
<feature type="domain" description="POTRA" evidence="8">
    <location>
        <begin position="108"/>
        <end position="182"/>
    </location>
</feature>
<name>F7NM23_9FIRM</name>
<dbReference type="OrthoDB" id="9776356at2"/>
<evidence type="ECO:0000256" key="1">
    <source>
        <dbReference type="ARBA" id="ARBA00004370"/>
    </source>
</evidence>
<proteinExistence type="predicted"/>
<sequence length="599" mass="66396">METIRRCGRVFVVTIVGLSMLFGVVPAEAAADFTGKTVTAVSVSGNAKVSADAVMAAVKIKPGDTWQLENIKKDIQSIYELGFFLDVVANFTDVPEGVKVVYNVVENPVYKEVHFKGNNAVKTEKLQGFIKQTPGSLINAKTLQENLRDIEKYYHTEGYILTRISDVATTPDGVLTISFNEGLLEDISVKGYEKTKLHVITRELKLDKGQAFNINKVKRAVQRVYNLGYFEDVNMKLLPGREPNGVVLEISVVEQRTGTFSIGAGYSKADGMVGIIGLGDNNFLGTGDKIKINWEFGGKSDSNRDYEFGYVRPWLDSKETSLGFNIYDVTYRYNDYEDGHLESTFDRNRKGWDVTLGRPAGEYIRNYITYKDRTDTYEDWVSGLNQKDPTIPDPSPADPDNPGTISNPDYNPDYLKDNFGTTRSITLSRVFDSRDNVFSPTTGLRYSLSAEFAGDGLGGDFDYDKYTVEGRKYYKVGRAHVVALRLTGGYADGNMPDSGKFSVGGSDTLRGFNDDQYKGDKMLAGSVEYRFPIVSKVQGVLFSDIGKAWDGEGYKLNDLETSIGIGLRINTPIGPIRLDVAKGHGQDSTRTHFSFGGQF</sequence>
<evidence type="ECO:0000256" key="4">
    <source>
        <dbReference type="ARBA" id="ARBA00023136"/>
    </source>
</evidence>
<protein>
    <submittedName>
        <fullName evidence="9">Surface antigen (D15)</fullName>
    </submittedName>
</protein>
<reference evidence="9 10" key="1">
    <citation type="journal article" date="2011" name="EMBO J.">
        <title>Structural diversity of bacterial flagellar motors.</title>
        <authorList>
            <person name="Chen S."/>
            <person name="Beeby M."/>
            <person name="Murphy G.E."/>
            <person name="Leadbetter J.R."/>
            <person name="Hendrixson D.R."/>
            <person name="Briegel A."/>
            <person name="Li Z."/>
            <person name="Shi J."/>
            <person name="Tocheva E.I."/>
            <person name="Muller A."/>
            <person name="Dobro M.J."/>
            <person name="Jensen G.J."/>
        </authorList>
    </citation>
    <scope>NUCLEOTIDE SEQUENCE [LARGE SCALE GENOMIC DNA]</scope>
    <source>
        <strain evidence="9 10">DSM 6540</strain>
    </source>
</reference>
<dbReference type="STRING" id="1009370.ALO_15747"/>
<evidence type="ECO:0000259" key="8">
    <source>
        <dbReference type="PROSITE" id="PS51779"/>
    </source>
</evidence>
<keyword evidence="2" id="KW-0812">Transmembrane</keyword>
<dbReference type="EMBL" id="AFGF01000157">
    <property type="protein sequence ID" value="EGO62949.1"/>
    <property type="molecule type" value="Genomic_DNA"/>
</dbReference>
<dbReference type="Pfam" id="PF01103">
    <property type="entry name" value="Omp85"/>
    <property type="match status" value="1"/>
</dbReference>
<dbReference type="InterPro" id="IPR010827">
    <property type="entry name" value="BamA/TamA_POTRA"/>
</dbReference>
<feature type="domain" description="POTRA" evidence="8">
    <location>
        <begin position="36"/>
        <end position="107"/>
    </location>
</feature>
<feature type="signal peptide" evidence="7">
    <location>
        <begin position="1"/>
        <end position="29"/>
    </location>
</feature>
<feature type="chain" id="PRO_5003359256" evidence="7">
    <location>
        <begin position="30"/>
        <end position="599"/>
    </location>
</feature>
<evidence type="ECO:0000256" key="7">
    <source>
        <dbReference type="SAM" id="SignalP"/>
    </source>
</evidence>
<evidence type="ECO:0000313" key="10">
    <source>
        <dbReference type="Proteomes" id="UP000003240"/>
    </source>
</evidence>
<dbReference type="Gene3D" id="2.40.160.50">
    <property type="entry name" value="membrane protein fhac: a member of the omp85/tpsb transporter family"/>
    <property type="match status" value="1"/>
</dbReference>
<comment type="caution">
    <text evidence="9">The sequence shown here is derived from an EMBL/GenBank/DDBJ whole genome shotgun (WGS) entry which is preliminary data.</text>
</comment>
<dbReference type="GO" id="GO:0019867">
    <property type="term" value="C:outer membrane"/>
    <property type="evidence" value="ECO:0007669"/>
    <property type="project" value="InterPro"/>
</dbReference>
<dbReference type="RefSeq" id="WP_004097362.1">
    <property type="nucleotide sequence ID" value="NZ_AFGF01000157.1"/>
</dbReference>
<evidence type="ECO:0000256" key="5">
    <source>
        <dbReference type="ARBA" id="ARBA00023237"/>
    </source>
</evidence>
<dbReference type="Pfam" id="PF07244">
    <property type="entry name" value="POTRA"/>
    <property type="match status" value="3"/>
</dbReference>
<dbReference type="PANTHER" id="PTHR12815:SF47">
    <property type="entry name" value="TRANSLOCATION AND ASSEMBLY MODULE SUBUNIT TAMA"/>
    <property type="match status" value="1"/>
</dbReference>
<keyword evidence="4" id="KW-0472">Membrane</keyword>
<keyword evidence="10" id="KW-1185">Reference proteome</keyword>
<evidence type="ECO:0000256" key="2">
    <source>
        <dbReference type="ARBA" id="ARBA00022692"/>
    </source>
</evidence>
<gene>
    <name evidence="9" type="ORF">ALO_15747</name>
</gene>
<comment type="subcellular location">
    <subcellularLocation>
        <location evidence="1">Membrane</location>
    </subcellularLocation>
</comment>
<dbReference type="Proteomes" id="UP000003240">
    <property type="component" value="Unassembled WGS sequence"/>
</dbReference>
<evidence type="ECO:0000256" key="3">
    <source>
        <dbReference type="ARBA" id="ARBA00022729"/>
    </source>
</evidence>
<dbReference type="AlphaFoldDB" id="F7NM23"/>
<evidence type="ECO:0000256" key="6">
    <source>
        <dbReference type="SAM" id="MobiDB-lite"/>
    </source>
</evidence>
<dbReference type="PROSITE" id="PS51779">
    <property type="entry name" value="POTRA"/>
    <property type="match status" value="2"/>
</dbReference>
<organism evidence="9 10">
    <name type="scientific">Acetonema longum DSM 6540</name>
    <dbReference type="NCBI Taxonomy" id="1009370"/>
    <lineage>
        <taxon>Bacteria</taxon>
        <taxon>Bacillati</taxon>
        <taxon>Bacillota</taxon>
        <taxon>Negativicutes</taxon>
        <taxon>Acetonemataceae</taxon>
        <taxon>Acetonema</taxon>
    </lineage>
</organism>
<dbReference type="InterPro" id="IPR039910">
    <property type="entry name" value="D15-like"/>
</dbReference>
<feature type="region of interest" description="Disordered" evidence="6">
    <location>
        <begin position="382"/>
        <end position="413"/>
    </location>
</feature>
<dbReference type="PANTHER" id="PTHR12815">
    <property type="entry name" value="SORTING AND ASSEMBLY MACHINERY SAMM50 PROTEIN FAMILY MEMBER"/>
    <property type="match status" value="1"/>
</dbReference>
<dbReference type="Gene3D" id="3.10.20.310">
    <property type="entry name" value="membrane protein fhac"/>
    <property type="match status" value="3"/>
</dbReference>
<keyword evidence="5" id="KW-0998">Cell outer membrane</keyword>
<dbReference type="InterPro" id="IPR034746">
    <property type="entry name" value="POTRA"/>
</dbReference>
<keyword evidence="3 7" id="KW-0732">Signal</keyword>
<dbReference type="eggNOG" id="COG4775">
    <property type="taxonomic scope" value="Bacteria"/>
</dbReference>